<protein>
    <submittedName>
        <fullName evidence="8">GEMI5 protein</fullName>
    </submittedName>
</protein>
<proteinExistence type="predicted"/>
<evidence type="ECO:0000259" key="7">
    <source>
        <dbReference type="Pfam" id="PF23775"/>
    </source>
</evidence>
<gene>
    <name evidence="8" type="primary">Gemin5</name>
    <name evidence="8" type="ORF">G6Z78_0010170</name>
</gene>
<keyword evidence="2" id="KW-0677">Repeat</keyword>
<dbReference type="InterPro" id="IPR056421">
    <property type="entry name" value="TPR_GEMI5"/>
</dbReference>
<dbReference type="Pfam" id="PF23775">
    <property type="entry name" value="Beta-prop_RIG_2nd"/>
    <property type="match status" value="1"/>
</dbReference>
<dbReference type="InterPro" id="IPR052640">
    <property type="entry name" value="Gemin-5"/>
</dbReference>
<feature type="region of interest" description="Disordered" evidence="5">
    <location>
        <begin position="713"/>
        <end position="747"/>
    </location>
</feature>
<organism evidence="8 9">
    <name type="scientific">Pseudoatta argentina</name>
    <dbReference type="NCBI Taxonomy" id="621737"/>
    <lineage>
        <taxon>Eukaryota</taxon>
        <taxon>Metazoa</taxon>
        <taxon>Ecdysozoa</taxon>
        <taxon>Arthropoda</taxon>
        <taxon>Hexapoda</taxon>
        <taxon>Insecta</taxon>
        <taxon>Pterygota</taxon>
        <taxon>Neoptera</taxon>
        <taxon>Endopterygota</taxon>
        <taxon>Hymenoptera</taxon>
        <taxon>Apocrita</taxon>
        <taxon>Aculeata</taxon>
        <taxon>Formicoidea</taxon>
        <taxon>Formicidae</taxon>
        <taxon>Myrmicinae</taxon>
        <taxon>Pseudoatta</taxon>
    </lineage>
</organism>
<dbReference type="Gene3D" id="2.130.10.10">
    <property type="entry name" value="YVTN repeat-like/Quinoprotein amine dehydrogenase"/>
    <property type="match status" value="2"/>
</dbReference>
<keyword evidence="1 3" id="KW-0853">WD repeat</keyword>
<feature type="compositionally biased region" description="Basic residues" evidence="5">
    <location>
        <begin position="720"/>
        <end position="731"/>
    </location>
</feature>
<dbReference type="PROSITE" id="PS00678">
    <property type="entry name" value="WD_REPEATS_1"/>
    <property type="match status" value="1"/>
</dbReference>
<dbReference type="SUPFAM" id="SSF50978">
    <property type="entry name" value="WD40 repeat-like"/>
    <property type="match status" value="2"/>
</dbReference>
<accession>A0A836JQJ9</accession>
<dbReference type="InterPro" id="IPR019775">
    <property type="entry name" value="WD40_repeat_CS"/>
</dbReference>
<sequence length="1336" mass="152216">MNEAILPPSPNWYLSNILACSRRGTVAWGARNFVVIARQKEDNVMQYSIIKDYFKDKVTALAFCPKLDNPDSPELLICGGDDTKARVWNVDTLELVAEFAFVDESKLIVGVDWSAKDGNLACAVNLEGCLMYCNIQYKTSKIVPLGKLTATCVACCPHDSSLVAIGTKSGLVYIVQKDTILYRMRGHNEDIVSLSWCPSDMNVLNGGNRRDLLLASGAKDRSVFIWRAGRDGRYETVLNIPNTPMAVSYKSKLNTPNGTWIAVCWAEPNLLLTSSLWGELLSWEFSTDREKPKYKLFHTFHNRGLFSIAAVPNYDGISDDLKTNSELRVWSLAQDRWVICCKYNSDSTKSVILEHKIPTQGGFVYCMNACPIDTSRIVFGVGDAMLRLWNLSEPHTTTFDVVMHWQKIKGKIRVVSWFPEDESIVAFGTGEGRVGVFDAIGTNKQPILYRQYHRNTIYKLEWAQLKAEYFLFSCAEGELIAYKKSAPNDGKMIISIVLSYCILLTSISEPMSIIKEGCLEFSWKSNICLAIALENGSIMFYDQKLRKRGNSIHILRNVVNCLAWHPESTMADKWMSPIANYLAVASDSCSIMVFDMSKLIKKLEAAGTEDIIENDQDCTMHKIVATLNGHSDKVVCLAWSPHFSGHLVSGSYDNIAQVWNVEKQELMGTYMGHDGPVLCCMWSPLKPQLIMTGSSDFTLHIWNYTLSAQSPKQPFDIKASKKKQKQQKKLKNKTDDHENNSTISTNPVNLSSAEVISKLQVSQSKKKDKKSYFNKYNKLINDKSQILNFIKHDIRNNQTEEDDTSTNLALFCEKKDDFLTLISNEKLAHDNLDIVTELNMWCDDLESNLICAANDQQLNDFLVSLAPNVSLKMWREMCEAYAHQLILQHNPEKAVSYLLAIHKIHEAVEVFINAKLFKEAYALARCKLDDDDMFLNKILESWAEWATFKGHLEQAAHCHVKLGSFDKAAKVLSRRKDLYCLETASELAFLSGDEGFGTSLAVDAMTRALMKSKWPKARSLIANIRQVQYLNVHIDAHETIMSTFLEQTEFDLMKMWLEGKENNGILQILEEKYGTCYYGLLRKKDDTNIVLRNITNDKVMQINISYQIAMAATSDVKEIRLKHLTTALGNVFEFENRTSKYETTTKEGFFTHVLTKLDTKKRTDEDSIYAKSDYPVSQSIRAYLCIGILNWLLKYLEKLSVEEELQFTQLVLDLLEDAVNETNVSHQNKISKYNQLEDQLMALAVSHEVEKKDKIENDDEYRNVEEEAEKLKLDINKFNENRVYIPDPNIVLQKSCFLLAKKLRDNNKKQLSRFLDKFGEDIKTFESEENFLLEYN</sequence>
<dbReference type="GO" id="GO:0003730">
    <property type="term" value="F:mRNA 3'-UTR binding"/>
    <property type="evidence" value="ECO:0007669"/>
    <property type="project" value="TreeGrafter"/>
</dbReference>
<dbReference type="Pfam" id="PF00400">
    <property type="entry name" value="WD40"/>
    <property type="match status" value="1"/>
</dbReference>
<reference evidence="8" key="1">
    <citation type="submission" date="2020-02" db="EMBL/GenBank/DDBJ databases">
        <title>Relaxed selection underlies rapid genomic changes in the transitions from sociality to social parasitism in ants.</title>
        <authorList>
            <person name="Bi X."/>
        </authorList>
    </citation>
    <scope>NUCLEOTIDE SEQUENCE</scope>
    <source>
        <strain evidence="8">BGI-DK2014c</strain>
        <tissue evidence="8">Whole body</tissue>
    </source>
</reference>
<name>A0A836JQJ9_9HYME</name>
<dbReference type="GO" id="GO:0032797">
    <property type="term" value="C:SMN complex"/>
    <property type="evidence" value="ECO:0007669"/>
    <property type="project" value="TreeGrafter"/>
</dbReference>
<evidence type="ECO:0000256" key="2">
    <source>
        <dbReference type="ARBA" id="ARBA00022737"/>
    </source>
</evidence>
<feature type="domain" description="Gem-associated protein 5 second beta-propeller" evidence="7">
    <location>
        <begin position="371"/>
        <end position="694"/>
    </location>
</feature>
<evidence type="ECO:0000256" key="3">
    <source>
        <dbReference type="PROSITE-ProRule" id="PRU00221"/>
    </source>
</evidence>
<feature type="domain" description="Gem-associated protein 5 TPR" evidence="6">
    <location>
        <begin position="809"/>
        <end position="1014"/>
    </location>
</feature>
<dbReference type="PANTHER" id="PTHR46362:SF1">
    <property type="entry name" value="GEM-ASSOCIATED PROTEIN 5"/>
    <property type="match status" value="1"/>
</dbReference>
<keyword evidence="4" id="KW-0175">Coiled coil</keyword>
<feature type="non-terminal residue" evidence="8">
    <location>
        <position position="1336"/>
    </location>
</feature>
<dbReference type="InterPro" id="IPR015943">
    <property type="entry name" value="WD40/YVTN_repeat-like_dom_sf"/>
</dbReference>
<dbReference type="SMART" id="SM00320">
    <property type="entry name" value="WD40"/>
    <property type="match status" value="8"/>
</dbReference>
<dbReference type="InterPro" id="IPR056424">
    <property type="entry name" value="Beta-prop_GEMI5_2nd"/>
</dbReference>
<dbReference type="InterPro" id="IPR001680">
    <property type="entry name" value="WD40_rpt"/>
</dbReference>
<evidence type="ECO:0000256" key="4">
    <source>
        <dbReference type="SAM" id="Coils"/>
    </source>
</evidence>
<dbReference type="Pfam" id="PF23774">
    <property type="entry name" value="TPR_GEMI5"/>
    <property type="match status" value="1"/>
</dbReference>
<dbReference type="GO" id="GO:0000387">
    <property type="term" value="P:spliceosomal snRNP assembly"/>
    <property type="evidence" value="ECO:0007669"/>
    <property type="project" value="TreeGrafter"/>
</dbReference>
<evidence type="ECO:0000313" key="9">
    <source>
        <dbReference type="Proteomes" id="UP000668214"/>
    </source>
</evidence>
<dbReference type="PROSITE" id="PS50082">
    <property type="entry name" value="WD_REPEATS_2"/>
    <property type="match status" value="2"/>
</dbReference>
<feature type="repeat" description="WD" evidence="3">
    <location>
        <begin position="670"/>
        <end position="703"/>
    </location>
</feature>
<feature type="non-terminal residue" evidence="8">
    <location>
        <position position="1"/>
    </location>
</feature>
<dbReference type="Proteomes" id="UP000668214">
    <property type="component" value="Unassembled WGS sequence"/>
</dbReference>
<evidence type="ECO:0000313" key="8">
    <source>
        <dbReference type="EMBL" id="KAG5322624.1"/>
    </source>
</evidence>
<feature type="repeat" description="WD" evidence="3">
    <location>
        <begin position="627"/>
        <end position="669"/>
    </location>
</feature>
<dbReference type="GO" id="GO:0005634">
    <property type="term" value="C:nucleus"/>
    <property type="evidence" value="ECO:0007669"/>
    <property type="project" value="TreeGrafter"/>
</dbReference>
<dbReference type="InterPro" id="IPR036322">
    <property type="entry name" value="WD40_repeat_dom_sf"/>
</dbReference>
<dbReference type="EMBL" id="JAANIA010000992">
    <property type="protein sequence ID" value="KAG5322624.1"/>
    <property type="molecule type" value="Genomic_DNA"/>
</dbReference>
<dbReference type="PROSITE" id="PS50294">
    <property type="entry name" value="WD_REPEATS_REGION"/>
    <property type="match status" value="2"/>
</dbReference>
<comment type="caution">
    <text evidence="8">The sequence shown here is derived from an EMBL/GenBank/DDBJ whole genome shotgun (WGS) entry which is preliminary data.</text>
</comment>
<evidence type="ECO:0000259" key="6">
    <source>
        <dbReference type="Pfam" id="PF23774"/>
    </source>
</evidence>
<dbReference type="PANTHER" id="PTHR46362">
    <property type="entry name" value="GEM-ASSOCIATED PROTEIN 5"/>
    <property type="match status" value="1"/>
</dbReference>
<evidence type="ECO:0000256" key="1">
    <source>
        <dbReference type="ARBA" id="ARBA00022574"/>
    </source>
</evidence>
<keyword evidence="9" id="KW-1185">Reference proteome</keyword>
<evidence type="ECO:0000256" key="5">
    <source>
        <dbReference type="SAM" id="MobiDB-lite"/>
    </source>
</evidence>
<feature type="coiled-coil region" evidence="4">
    <location>
        <begin position="1254"/>
        <end position="1281"/>
    </location>
</feature>